<comment type="caution">
    <text evidence="4">The sequence shown here is derived from an EMBL/GenBank/DDBJ whole genome shotgun (WGS) entry which is preliminary data.</text>
</comment>
<evidence type="ECO:0000256" key="1">
    <source>
        <dbReference type="PROSITE-ProRule" id="PRU00175"/>
    </source>
</evidence>
<keyword evidence="1" id="KW-0862">Zinc</keyword>
<dbReference type="PROSITE" id="PS50089">
    <property type="entry name" value="ZF_RING_2"/>
    <property type="match status" value="1"/>
</dbReference>
<dbReference type="Pfam" id="PF13920">
    <property type="entry name" value="zf-C3HC4_3"/>
    <property type="match status" value="1"/>
</dbReference>
<dbReference type="GO" id="GO:0008270">
    <property type="term" value="F:zinc ion binding"/>
    <property type="evidence" value="ECO:0007669"/>
    <property type="project" value="UniProtKB-KW"/>
</dbReference>
<keyword evidence="1" id="KW-0863">Zinc-finger</keyword>
<name>A0A445L8P7_GLYSO</name>
<sequence>MEGGRRRITLYDQMKAGNSSRYSLASLMLGDVVFKKVEAEEAEEAEAEAEASCELSRSRTLQDIIREEKPSNSSNNTKDRNSWRAFTAKLRLKRAIGSAWSSTTTITNHSNDDRNLPNIPETRHDSDELTQQNDIVVEGANDSDPIARFGSPVEHVEAVGNSSDGENNHEAVVGVSLMDLLEEAEQEMDLYRVSDDDDDVAEYEKREEEKGGVEEEIGSVVEYNCCVCMVRHKGAAFIPCGHTFCRTCSREIWVSRGNCPLCNNLILEILDIF</sequence>
<dbReference type="CDD" id="cd16449">
    <property type="entry name" value="RING-HC"/>
    <property type="match status" value="1"/>
</dbReference>
<accession>A0A445L8P7</accession>
<evidence type="ECO:0000313" key="5">
    <source>
        <dbReference type="Proteomes" id="UP000289340"/>
    </source>
</evidence>
<organism evidence="4 5">
    <name type="scientific">Glycine soja</name>
    <name type="common">Wild soybean</name>
    <dbReference type="NCBI Taxonomy" id="3848"/>
    <lineage>
        <taxon>Eukaryota</taxon>
        <taxon>Viridiplantae</taxon>
        <taxon>Streptophyta</taxon>
        <taxon>Embryophyta</taxon>
        <taxon>Tracheophyta</taxon>
        <taxon>Spermatophyta</taxon>
        <taxon>Magnoliopsida</taxon>
        <taxon>eudicotyledons</taxon>
        <taxon>Gunneridae</taxon>
        <taxon>Pentapetalae</taxon>
        <taxon>rosids</taxon>
        <taxon>fabids</taxon>
        <taxon>Fabales</taxon>
        <taxon>Fabaceae</taxon>
        <taxon>Papilionoideae</taxon>
        <taxon>50 kb inversion clade</taxon>
        <taxon>NPAAA clade</taxon>
        <taxon>indigoferoid/millettioid clade</taxon>
        <taxon>Phaseoleae</taxon>
        <taxon>Glycine</taxon>
        <taxon>Glycine subgen. Soja</taxon>
    </lineage>
</organism>
<dbReference type="InterPro" id="IPR013083">
    <property type="entry name" value="Znf_RING/FYVE/PHD"/>
</dbReference>
<dbReference type="PANTHER" id="PTHR46629">
    <property type="entry name" value="OS01G0917900 PROTEIN"/>
    <property type="match status" value="1"/>
</dbReference>
<dbReference type="InterPro" id="IPR001841">
    <property type="entry name" value="Znf_RING"/>
</dbReference>
<feature type="domain" description="RING-type" evidence="3">
    <location>
        <begin position="225"/>
        <end position="263"/>
    </location>
</feature>
<feature type="region of interest" description="Disordered" evidence="2">
    <location>
        <begin position="106"/>
        <end position="127"/>
    </location>
</feature>
<evidence type="ECO:0000313" key="4">
    <source>
        <dbReference type="EMBL" id="RZC19662.1"/>
    </source>
</evidence>
<dbReference type="SMR" id="A0A445L8P7"/>
<dbReference type="AlphaFoldDB" id="A0A445L8P7"/>
<keyword evidence="1" id="KW-0479">Metal-binding</keyword>
<dbReference type="SUPFAM" id="SSF57850">
    <property type="entry name" value="RING/U-box"/>
    <property type="match status" value="1"/>
</dbReference>
<dbReference type="EMBL" id="QZWG01000003">
    <property type="protein sequence ID" value="RZC19662.1"/>
    <property type="molecule type" value="Genomic_DNA"/>
</dbReference>
<keyword evidence="5" id="KW-1185">Reference proteome</keyword>
<feature type="compositionally biased region" description="Basic and acidic residues" evidence="2">
    <location>
        <begin position="110"/>
        <end position="127"/>
    </location>
</feature>
<evidence type="ECO:0000259" key="3">
    <source>
        <dbReference type="PROSITE" id="PS50089"/>
    </source>
</evidence>
<gene>
    <name evidence="4" type="ORF">D0Y65_006476</name>
</gene>
<dbReference type="Proteomes" id="UP000289340">
    <property type="component" value="Chromosome 3"/>
</dbReference>
<evidence type="ECO:0000256" key="2">
    <source>
        <dbReference type="SAM" id="MobiDB-lite"/>
    </source>
</evidence>
<reference evidence="4 5" key="1">
    <citation type="submission" date="2018-09" db="EMBL/GenBank/DDBJ databases">
        <title>A high-quality reference genome of wild soybean provides a powerful tool to mine soybean genomes.</title>
        <authorList>
            <person name="Xie M."/>
            <person name="Chung C.Y.L."/>
            <person name="Li M.-W."/>
            <person name="Wong F.-L."/>
            <person name="Chan T.-F."/>
            <person name="Lam H.-M."/>
        </authorList>
    </citation>
    <scope>NUCLEOTIDE SEQUENCE [LARGE SCALE GENOMIC DNA]</scope>
    <source>
        <strain evidence="5">cv. W05</strain>
        <tissue evidence="4">Hypocotyl of etiolated seedlings</tissue>
    </source>
</reference>
<dbReference type="Gene3D" id="3.30.40.10">
    <property type="entry name" value="Zinc/RING finger domain, C3HC4 (zinc finger)"/>
    <property type="match status" value="1"/>
</dbReference>
<dbReference type="SMART" id="SM00184">
    <property type="entry name" value="RING"/>
    <property type="match status" value="1"/>
</dbReference>
<protein>
    <recommendedName>
        <fullName evidence="3">RING-type domain-containing protein</fullName>
    </recommendedName>
</protein>
<proteinExistence type="predicted"/>
<dbReference type="Gramene" id="XM_028368968.1">
    <property type="protein sequence ID" value="XP_028224769.1"/>
    <property type="gene ID" value="LOC114406297"/>
</dbReference>